<dbReference type="GO" id="GO:0000160">
    <property type="term" value="P:phosphorelay signal transduction system"/>
    <property type="evidence" value="ECO:0007669"/>
    <property type="project" value="InterPro"/>
</dbReference>
<protein>
    <submittedName>
        <fullName evidence="4">Response regulator</fullName>
    </submittedName>
</protein>
<dbReference type="AlphaFoldDB" id="A0A949X4T3"/>
<keyword evidence="5" id="KW-1185">Reference proteome</keyword>
<dbReference type="InterPro" id="IPR005158">
    <property type="entry name" value="BTAD"/>
</dbReference>
<name>A0A949X4T3_9CLOT</name>
<organism evidence="4 5">
    <name type="scientific">Clostridium thailandense</name>
    <dbReference type="NCBI Taxonomy" id="2794346"/>
    <lineage>
        <taxon>Bacteria</taxon>
        <taxon>Bacillati</taxon>
        <taxon>Bacillota</taxon>
        <taxon>Clostridia</taxon>
        <taxon>Eubacteriales</taxon>
        <taxon>Clostridiaceae</taxon>
        <taxon>Clostridium</taxon>
    </lineage>
</organism>
<dbReference type="InterPro" id="IPR051677">
    <property type="entry name" value="AfsR-DnrI-RedD_regulator"/>
</dbReference>
<dbReference type="RefSeq" id="WP_218321570.1">
    <property type="nucleotide sequence ID" value="NZ_JAEEGC010000085.1"/>
</dbReference>
<keyword evidence="1" id="KW-0238">DNA-binding</keyword>
<dbReference type="Pfam" id="PF00486">
    <property type="entry name" value="Trans_reg_C"/>
    <property type="match status" value="1"/>
</dbReference>
<evidence type="ECO:0000256" key="2">
    <source>
        <dbReference type="PROSITE-ProRule" id="PRU00169"/>
    </source>
</evidence>
<dbReference type="GO" id="GO:0006355">
    <property type="term" value="P:regulation of DNA-templated transcription"/>
    <property type="evidence" value="ECO:0007669"/>
    <property type="project" value="InterPro"/>
</dbReference>
<proteinExistence type="predicted"/>
<dbReference type="Pfam" id="PF03704">
    <property type="entry name" value="BTAD"/>
    <property type="match status" value="1"/>
</dbReference>
<feature type="modified residue" description="4-aspartylphosphate" evidence="2">
    <location>
        <position position="54"/>
    </location>
</feature>
<feature type="domain" description="Response regulatory" evidence="3">
    <location>
        <begin position="3"/>
        <end position="117"/>
    </location>
</feature>
<gene>
    <name evidence="4" type="ORF">I6U48_16545</name>
</gene>
<dbReference type="EMBL" id="JAEEGC010000085">
    <property type="protein sequence ID" value="MBV7274503.1"/>
    <property type="molecule type" value="Genomic_DNA"/>
</dbReference>
<accession>A0A949X4T3</accession>
<dbReference type="InterPro" id="IPR001789">
    <property type="entry name" value="Sig_transdc_resp-reg_receiver"/>
</dbReference>
<dbReference type="SMART" id="SM00448">
    <property type="entry name" value="REC"/>
    <property type="match status" value="1"/>
</dbReference>
<dbReference type="PROSITE" id="PS50110">
    <property type="entry name" value="RESPONSE_REGULATORY"/>
    <property type="match status" value="1"/>
</dbReference>
<evidence type="ECO:0000313" key="4">
    <source>
        <dbReference type="EMBL" id="MBV7274503.1"/>
    </source>
</evidence>
<comment type="caution">
    <text evidence="4">The sequence shown here is derived from an EMBL/GenBank/DDBJ whole genome shotgun (WGS) entry which is preliminary data.</text>
</comment>
<evidence type="ECO:0000256" key="1">
    <source>
        <dbReference type="ARBA" id="ARBA00023125"/>
    </source>
</evidence>
<evidence type="ECO:0000313" key="5">
    <source>
        <dbReference type="Proteomes" id="UP000694308"/>
    </source>
</evidence>
<dbReference type="PANTHER" id="PTHR35807">
    <property type="entry name" value="TRANSCRIPTIONAL REGULATOR REDD-RELATED"/>
    <property type="match status" value="1"/>
</dbReference>
<dbReference type="InterPro" id="IPR001867">
    <property type="entry name" value="OmpR/PhoB-type_DNA-bd"/>
</dbReference>
<reference evidence="4" key="1">
    <citation type="submission" date="2020-12" db="EMBL/GenBank/DDBJ databases">
        <title>Clostridium thailandense sp. nov., a novel acetogenic bacterium isolated from peat land soil in Thailand.</title>
        <authorList>
            <person name="Chaikitkaew S."/>
            <person name="Birkeland N.K."/>
        </authorList>
    </citation>
    <scope>NUCLEOTIDE SEQUENCE</scope>
    <source>
        <strain evidence="4">PL3</strain>
    </source>
</reference>
<dbReference type="Proteomes" id="UP000694308">
    <property type="component" value="Unassembled WGS sequence"/>
</dbReference>
<dbReference type="Pfam" id="PF00072">
    <property type="entry name" value="Response_reg"/>
    <property type="match status" value="1"/>
</dbReference>
<evidence type="ECO:0000259" key="3">
    <source>
        <dbReference type="PROSITE" id="PS50110"/>
    </source>
</evidence>
<dbReference type="GO" id="GO:0003677">
    <property type="term" value="F:DNA binding"/>
    <property type="evidence" value="ECO:0007669"/>
    <property type="project" value="UniProtKB-KW"/>
</dbReference>
<sequence length="374" mass="43542">MIRVIIVDDELPALKMAESVLRAFDNVQIRGAFSDQDELLECIPTIEVDLILLDIKMPGIHGLELAGRINEIRSDIFIVFVTAYDSYAIEAFETDALDYIMKPITEERMKKTLERYIKRCGDQKKDEKSRCILVSSFGRFSVESENGEKMKFRTVKTEELFAFLIHHQGNPVSKEKIMEELWYDRDVDKAQSILYTTLYQLRKDLENFGLSNIIENSRKDGGICRLIWSPDYWDCAEYIKLYKQYKNGSLSMESLKHAIEIYQNGYLTGNGYRWAAEKGAELEINCFELLEKIVDNEVQKQRFEAAMVYLKKWADIFPFTEDIHAKIIAVHLLLNNKEAAILHYQRIKEIFTEDEGIPIEIYMDALISNPYLAF</sequence>
<keyword evidence="2" id="KW-0597">Phosphoprotein</keyword>